<keyword evidence="2" id="KW-0285">Flavoprotein</keyword>
<dbReference type="Pfam" id="PF01494">
    <property type="entry name" value="FAD_binding_3"/>
    <property type="match status" value="1"/>
</dbReference>
<evidence type="ECO:0000256" key="4">
    <source>
        <dbReference type="ARBA" id="ARBA00023002"/>
    </source>
</evidence>
<dbReference type="PRINTS" id="PR00420">
    <property type="entry name" value="RNGMNOXGNASE"/>
</dbReference>
<dbReference type="InterPro" id="IPR036188">
    <property type="entry name" value="FAD/NAD-bd_sf"/>
</dbReference>
<protein>
    <recommendedName>
        <fullName evidence="5">FAD-binding domain-containing protein</fullName>
    </recommendedName>
</protein>
<keyword evidence="7" id="KW-1185">Reference proteome</keyword>
<dbReference type="InterPro" id="IPR002938">
    <property type="entry name" value="FAD-bd"/>
</dbReference>
<comment type="caution">
    <text evidence="6">The sequence shown here is derived from an EMBL/GenBank/DDBJ whole genome shotgun (WGS) entry which is preliminary data.</text>
</comment>
<comment type="similarity">
    <text evidence="1">Belongs to the paxM FAD-dependent monooxygenase family.</text>
</comment>
<evidence type="ECO:0000256" key="1">
    <source>
        <dbReference type="ARBA" id="ARBA00007992"/>
    </source>
</evidence>
<dbReference type="SUPFAM" id="SSF51905">
    <property type="entry name" value="FAD/NAD(P)-binding domain"/>
    <property type="match status" value="1"/>
</dbReference>
<sequence length="457" mass="50834">MSTELFKPKVLIVGAGLGGLALAAILERAGIPYEVYEKARIMKPLGSAISVGPGVMPMLKQLGILEQVAAKGSCANNKCYMVNEDMEPMTIADFKTGMVERFGWKSYILARPSLQNILLNLIPPEKIHLNKRVLSHVETGEGIIIRTSDNKTHQGHILVGADGAYSGVRQSLYEQLDKLGQLPASDKKPMANSRICLVGQTRPMDETEYEHINDELCRYEFIMGVKKEMYCATFTTAEKTVCWMVVEMLEKESTKTDDSFRSSEWGPEASEAMCNEVRDFSIRKDMTMGFLIDRTPKDVICKVMLEEKLFQTWTSGRTVLIGDACHKMSPSGALGGQTAMNDALILANHLNTLTSNDIGDIERVLKAYKEEQFPHAKSAVNTSAGMANLLKHDFTGSLIRMMLNNIPHFIWIMIRSKSSGYRPQISFLPLVEDKGTYKPTYQPSLETTRSKKAAATV</sequence>
<proteinExistence type="inferred from homology"/>
<keyword evidence="3" id="KW-0274">FAD</keyword>
<name>A0A9P6Q5M8_9FUNG</name>
<evidence type="ECO:0000313" key="7">
    <source>
        <dbReference type="Proteomes" id="UP000726737"/>
    </source>
</evidence>
<dbReference type="GO" id="GO:0071949">
    <property type="term" value="F:FAD binding"/>
    <property type="evidence" value="ECO:0007669"/>
    <property type="project" value="InterPro"/>
</dbReference>
<dbReference type="OrthoDB" id="655030at2759"/>
<dbReference type="AlphaFoldDB" id="A0A9P6Q5M8"/>
<feature type="domain" description="FAD-binding" evidence="5">
    <location>
        <begin position="9"/>
        <end position="382"/>
    </location>
</feature>
<dbReference type="EMBL" id="JAAAJA010000214">
    <property type="protein sequence ID" value="KAG0258578.1"/>
    <property type="molecule type" value="Genomic_DNA"/>
</dbReference>
<dbReference type="Gene3D" id="3.50.50.60">
    <property type="entry name" value="FAD/NAD(P)-binding domain"/>
    <property type="match status" value="1"/>
</dbReference>
<gene>
    <name evidence="6" type="ORF">BG011_003207</name>
</gene>
<organism evidence="6 7">
    <name type="scientific">Mortierella polycephala</name>
    <dbReference type="NCBI Taxonomy" id="41804"/>
    <lineage>
        <taxon>Eukaryota</taxon>
        <taxon>Fungi</taxon>
        <taxon>Fungi incertae sedis</taxon>
        <taxon>Mucoromycota</taxon>
        <taxon>Mortierellomycotina</taxon>
        <taxon>Mortierellomycetes</taxon>
        <taxon>Mortierellales</taxon>
        <taxon>Mortierellaceae</taxon>
        <taxon>Mortierella</taxon>
    </lineage>
</organism>
<evidence type="ECO:0000313" key="6">
    <source>
        <dbReference type="EMBL" id="KAG0258578.1"/>
    </source>
</evidence>
<accession>A0A9P6Q5M8</accession>
<reference evidence="6" key="1">
    <citation type="journal article" date="2020" name="Fungal Divers.">
        <title>Resolving the Mortierellaceae phylogeny through synthesis of multi-gene phylogenetics and phylogenomics.</title>
        <authorList>
            <person name="Vandepol N."/>
            <person name="Liber J."/>
            <person name="Desiro A."/>
            <person name="Na H."/>
            <person name="Kennedy M."/>
            <person name="Barry K."/>
            <person name="Grigoriev I.V."/>
            <person name="Miller A.N."/>
            <person name="O'Donnell K."/>
            <person name="Stajich J.E."/>
            <person name="Bonito G."/>
        </authorList>
    </citation>
    <scope>NUCLEOTIDE SEQUENCE</scope>
    <source>
        <strain evidence="6">KOD948</strain>
    </source>
</reference>
<keyword evidence="4" id="KW-0560">Oxidoreductase</keyword>
<dbReference type="PANTHER" id="PTHR47356">
    <property type="entry name" value="FAD-DEPENDENT MONOOXYGENASE ASQG-RELATED"/>
    <property type="match status" value="1"/>
</dbReference>
<dbReference type="GO" id="GO:0004497">
    <property type="term" value="F:monooxygenase activity"/>
    <property type="evidence" value="ECO:0007669"/>
    <property type="project" value="InterPro"/>
</dbReference>
<evidence type="ECO:0000256" key="2">
    <source>
        <dbReference type="ARBA" id="ARBA00022630"/>
    </source>
</evidence>
<dbReference type="Proteomes" id="UP000726737">
    <property type="component" value="Unassembled WGS sequence"/>
</dbReference>
<evidence type="ECO:0000259" key="5">
    <source>
        <dbReference type="Pfam" id="PF01494"/>
    </source>
</evidence>
<evidence type="ECO:0000256" key="3">
    <source>
        <dbReference type="ARBA" id="ARBA00022827"/>
    </source>
</evidence>
<dbReference type="InterPro" id="IPR050562">
    <property type="entry name" value="FAD_mOase_fung"/>
</dbReference>
<dbReference type="PANTHER" id="PTHR47356:SF2">
    <property type="entry name" value="FAD-BINDING DOMAIN-CONTAINING PROTEIN-RELATED"/>
    <property type="match status" value="1"/>
</dbReference>